<dbReference type="SMART" id="SM00347">
    <property type="entry name" value="HTH_MARR"/>
    <property type="match status" value="1"/>
</dbReference>
<dbReference type="AlphaFoldDB" id="A0A9D1JI47"/>
<proteinExistence type="predicted"/>
<accession>A0A9D1JI47</accession>
<dbReference type="GO" id="GO:0003677">
    <property type="term" value="F:DNA binding"/>
    <property type="evidence" value="ECO:0007669"/>
    <property type="project" value="UniProtKB-KW"/>
</dbReference>
<dbReference type="SUPFAM" id="SSF46785">
    <property type="entry name" value="Winged helix' DNA-binding domain"/>
    <property type="match status" value="1"/>
</dbReference>
<evidence type="ECO:0000313" key="6">
    <source>
        <dbReference type="Proteomes" id="UP000823982"/>
    </source>
</evidence>
<organism evidence="5 6">
    <name type="scientific">Candidatus Faeciplasma gallinarum</name>
    <dbReference type="NCBI Taxonomy" id="2840799"/>
    <lineage>
        <taxon>Bacteria</taxon>
        <taxon>Bacillati</taxon>
        <taxon>Bacillota</taxon>
        <taxon>Clostridia</taxon>
        <taxon>Eubacteriales</taxon>
        <taxon>Oscillospiraceae</taxon>
        <taxon>Oscillospiraceae incertae sedis</taxon>
        <taxon>Candidatus Faeciplasma</taxon>
    </lineage>
</organism>
<gene>
    <name evidence="5" type="ORF">IAD01_04110</name>
</gene>
<evidence type="ECO:0000313" key="5">
    <source>
        <dbReference type="EMBL" id="HIS24569.1"/>
    </source>
</evidence>
<evidence type="ECO:0000256" key="2">
    <source>
        <dbReference type="ARBA" id="ARBA00023125"/>
    </source>
</evidence>
<sequence length="148" mass="17254">MNSGAKFLTNFRRTIKLYDSMLKPVCDRYLLTQLEATIISFLHNNPGRDTAADIVELRMLSKGNVSQSVESLGQRKLIIRQQDSTDRRKIHLALTEEATPIIHEIELILQKFRERAFRGFSEEEIEQFISFNDRIAENMKPKKDEQDL</sequence>
<feature type="domain" description="HTH marR-type" evidence="4">
    <location>
        <begin position="4"/>
        <end position="137"/>
    </location>
</feature>
<keyword evidence="3" id="KW-0804">Transcription</keyword>
<dbReference type="Pfam" id="PF12802">
    <property type="entry name" value="MarR_2"/>
    <property type="match status" value="1"/>
</dbReference>
<protein>
    <submittedName>
        <fullName evidence="5">Winged helix-turn-helix transcriptional regulator</fullName>
    </submittedName>
</protein>
<reference evidence="5" key="1">
    <citation type="submission" date="2020-10" db="EMBL/GenBank/DDBJ databases">
        <authorList>
            <person name="Gilroy R."/>
        </authorList>
    </citation>
    <scope>NUCLEOTIDE SEQUENCE</scope>
    <source>
        <strain evidence="5">CHK157-1446</strain>
    </source>
</reference>
<evidence type="ECO:0000256" key="3">
    <source>
        <dbReference type="ARBA" id="ARBA00023163"/>
    </source>
</evidence>
<evidence type="ECO:0000256" key="1">
    <source>
        <dbReference type="ARBA" id="ARBA00023015"/>
    </source>
</evidence>
<dbReference type="EMBL" id="DVIR01000038">
    <property type="protein sequence ID" value="HIS24569.1"/>
    <property type="molecule type" value="Genomic_DNA"/>
</dbReference>
<keyword evidence="1" id="KW-0805">Transcription regulation</keyword>
<dbReference type="InterPro" id="IPR036390">
    <property type="entry name" value="WH_DNA-bd_sf"/>
</dbReference>
<name>A0A9D1JI47_9FIRM</name>
<keyword evidence="2" id="KW-0238">DNA-binding</keyword>
<dbReference type="InterPro" id="IPR036388">
    <property type="entry name" value="WH-like_DNA-bd_sf"/>
</dbReference>
<dbReference type="PANTHER" id="PTHR42756">
    <property type="entry name" value="TRANSCRIPTIONAL REGULATOR, MARR"/>
    <property type="match status" value="1"/>
</dbReference>
<dbReference type="InterPro" id="IPR000835">
    <property type="entry name" value="HTH_MarR-typ"/>
</dbReference>
<dbReference type="Gene3D" id="1.10.10.10">
    <property type="entry name" value="Winged helix-like DNA-binding domain superfamily/Winged helix DNA-binding domain"/>
    <property type="match status" value="1"/>
</dbReference>
<reference evidence="5" key="2">
    <citation type="journal article" date="2021" name="PeerJ">
        <title>Extensive microbial diversity within the chicken gut microbiome revealed by metagenomics and culture.</title>
        <authorList>
            <person name="Gilroy R."/>
            <person name="Ravi A."/>
            <person name="Getino M."/>
            <person name="Pursley I."/>
            <person name="Horton D.L."/>
            <person name="Alikhan N.F."/>
            <person name="Baker D."/>
            <person name="Gharbi K."/>
            <person name="Hall N."/>
            <person name="Watson M."/>
            <person name="Adriaenssens E.M."/>
            <person name="Foster-Nyarko E."/>
            <person name="Jarju S."/>
            <person name="Secka A."/>
            <person name="Antonio M."/>
            <person name="Oren A."/>
            <person name="Chaudhuri R.R."/>
            <person name="La Ragione R."/>
            <person name="Hildebrand F."/>
            <person name="Pallen M.J."/>
        </authorList>
    </citation>
    <scope>NUCLEOTIDE SEQUENCE</scope>
    <source>
        <strain evidence="5">CHK157-1446</strain>
    </source>
</reference>
<dbReference type="GO" id="GO:0003700">
    <property type="term" value="F:DNA-binding transcription factor activity"/>
    <property type="evidence" value="ECO:0007669"/>
    <property type="project" value="InterPro"/>
</dbReference>
<comment type="caution">
    <text evidence="5">The sequence shown here is derived from an EMBL/GenBank/DDBJ whole genome shotgun (WGS) entry which is preliminary data.</text>
</comment>
<evidence type="ECO:0000259" key="4">
    <source>
        <dbReference type="PROSITE" id="PS50995"/>
    </source>
</evidence>
<dbReference type="Proteomes" id="UP000823982">
    <property type="component" value="Unassembled WGS sequence"/>
</dbReference>
<dbReference type="PANTHER" id="PTHR42756:SF1">
    <property type="entry name" value="TRANSCRIPTIONAL REPRESSOR OF EMRAB OPERON"/>
    <property type="match status" value="1"/>
</dbReference>
<dbReference type="PROSITE" id="PS50995">
    <property type="entry name" value="HTH_MARR_2"/>
    <property type="match status" value="1"/>
</dbReference>